<dbReference type="PANTHER" id="PTHR11552">
    <property type="entry name" value="GLUCOSE-METHANOL-CHOLINE GMC OXIDOREDUCTASE"/>
    <property type="match status" value="1"/>
</dbReference>
<comment type="cofactor">
    <cofactor evidence="1 3">
        <name>FAD</name>
        <dbReference type="ChEBI" id="CHEBI:57692"/>
    </cofactor>
</comment>
<gene>
    <name evidence="6" type="ORF">EUX98_g2453</name>
</gene>
<comment type="similarity">
    <text evidence="2">Belongs to the GMC oxidoreductase family.</text>
</comment>
<accession>A0A4S4N139</accession>
<evidence type="ECO:0000256" key="3">
    <source>
        <dbReference type="PIRSR" id="PIRSR000137-2"/>
    </source>
</evidence>
<name>A0A4S4N139_9APHY</name>
<evidence type="ECO:0000256" key="2">
    <source>
        <dbReference type="ARBA" id="ARBA00010790"/>
    </source>
</evidence>
<dbReference type="OrthoDB" id="269227at2759"/>
<dbReference type="InterPro" id="IPR000172">
    <property type="entry name" value="GMC_OxRdtase_N"/>
</dbReference>
<evidence type="ECO:0000313" key="6">
    <source>
        <dbReference type="EMBL" id="THH31707.1"/>
    </source>
</evidence>
<feature type="binding site" evidence="3">
    <location>
        <begin position="438"/>
        <end position="439"/>
    </location>
    <ligand>
        <name>FAD</name>
        <dbReference type="ChEBI" id="CHEBI:57692"/>
    </ligand>
</feature>
<dbReference type="Proteomes" id="UP000308730">
    <property type="component" value="Unassembled WGS sequence"/>
</dbReference>
<organism evidence="6 7">
    <name type="scientific">Antrodiella citrinella</name>
    <dbReference type="NCBI Taxonomy" id="2447956"/>
    <lineage>
        <taxon>Eukaryota</taxon>
        <taxon>Fungi</taxon>
        <taxon>Dikarya</taxon>
        <taxon>Basidiomycota</taxon>
        <taxon>Agaricomycotina</taxon>
        <taxon>Agaricomycetes</taxon>
        <taxon>Polyporales</taxon>
        <taxon>Steccherinaceae</taxon>
        <taxon>Antrodiella</taxon>
    </lineage>
</organism>
<protein>
    <recommendedName>
        <fullName evidence="8">Glucose-methanol-choline oxidoreductase N-terminal domain-containing protein</fullName>
    </recommendedName>
</protein>
<reference evidence="6 7" key="1">
    <citation type="submission" date="2019-02" db="EMBL/GenBank/DDBJ databases">
        <title>Genome sequencing of the rare red list fungi Antrodiella citrinella (Flaviporus citrinellus).</title>
        <authorList>
            <person name="Buettner E."/>
            <person name="Kellner H."/>
        </authorList>
    </citation>
    <scope>NUCLEOTIDE SEQUENCE [LARGE SCALE GENOMIC DNA]</scope>
    <source>
        <strain evidence="6 7">DSM 108506</strain>
    </source>
</reference>
<dbReference type="Gene3D" id="3.30.560.10">
    <property type="entry name" value="Glucose Oxidase, domain 3"/>
    <property type="match status" value="2"/>
</dbReference>
<dbReference type="InterPro" id="IPR036188">
    <property type="entry name" value="FAD/NAD-bd_sf"/>
</dbReference>
<dbReference type="GO" id="GO:0050660">
    <property type="term" value="F:flavin adenine dinucleotide binding"/>
    <property type="evidence" value="ECO:0007669"/>
    <property type="project" value="InterPro"/>
</dbReference>
<evidence type="ECO:0000313" key="7">
    <source>
        <dbReference type="Proteomes" id="UP000308730"/>
    </source>
</evidence>
<proteinExistence type="inferred from homology"/>
<evidence type="ECO:0008006" key="8">
    <source>
        <dbReference type="Google" id="ProtNLM"/>
    </source>
</evidence>
<feature type="domain" description="Glucose-methanol-choline oxidoreductase C-terminal" evidence="5">
    <location>
        <begin position="332"/>
        <end position="491"/>
    </location>
</feature>
<dbReference type="GO" id="GO:0016614">
    <property type="term" value="F:oxidoreductase activity, acting on CH-OH group of donors"/>
    <property type="evidence" value="ECO:0007669"/>
    <property type="project" value="InterPro"/>
</dbReference>
<sequence length="507" mass="55688">MQQSHSEEYDIVFAGGGAAGCLIAGRLAAADPSLKILVVEAGPHTLDDPAHVQVARFMSHMVPGSKTEKFIISNPSDQLGGRVAIVPAGQCVGGGSSVNFGMYNRAAASEFNDWESKFNNPGWGSQDLIPLLKKTETYEIDPNAETHGQSGPLNVSYAGAIPNVCQDFLDVGQKYDTERKFTRDPNDLTTVNAYARWPKWINGKTGRRSDVPHAFIYSQQHNKNLRVLAGFFVRRVIILGDTAEIEKWSAQFTKDGSGTMLSNGLEAGVKFRPNEDELRTIGPAFTAKWKSFYVDYPDRPIMWYGGASFGFGLVEEPSNEKYFAVGHWISHPSALGHVHITSGEDPSANPDFTPRYLEHEEDMEQHVFGYKRDREFARRMACFRGEYPPRQPVFPPGSAAAVNELPVPVDMNAPDIVYTKEDDEAIRDFVRKNVGTTWHALGTCSMMPRDDGGVVDSHLNVYGVKSLKVADLSIAPSNVNGNTYSTALVIAEKAAVIIAQELGILNV</sequence>
<feature type="domain" description="Glucose-methanol-choline oxidoreductase N-terminal" evidence="4">
    <location>
        <begin position="9"/>
        <end position="242"/>
    </location>
</feature>
<feature type="binding site" evidence="3">
    <location>
        <position position="233"/>
    </location>
    <ligand>
        <name>FAD</name>
        <dbReference type="ChEBI" id="CHEBI:57692"/>
    </ligand>
</feature>
<dbReference type="Pfam" id="PF05199">
    <property type="entry name" value="GMC_oxred_C"/>
    <property type="match status" value="1"/>
</dbReference>
<keyword evidence="7" id="KW-1185">Reference proteome</keyword>
<dbReference type="SUPFAM" id="SSF51905">
    <property type="entry name" value="FAD/NAD(P)-binding domain"/>
    <property type="match status" value="1"/>
</dbReference>
<evidence type="ECO:0000256" key="1">
    <source>
        <dbReference type="ARBA" id="ARBA00001974"/>
    </source>
</evidence>
<dbReference type="PIRSF" id="PIRSF000137">
    <property type="entry name" value="Alcohol_oxidase"/>
    <property type="match status" value="1"/>
</dbReference>
<evidence type="ECO:0000259" key="4">
    <source>
        <dbReference type="Pfam" id="PF00732"/>
    </source>
</evidence>
<dbReference type="AlphaFoldDB" id="A0A4S4N139"/>
<dbReference type="InterPro" id="IPR012132">
    <property type="entry name" value="GMC_OxRdtase"/>
</dbReference>
<keyword evidence="3" id="KW-0274">FAD</keyword>
<dbReference type="Gene3D" id="3.50.50.60">
    <property type="entry name" value="FAD/NAD(P)-binding domain"/>
    <property type="match status" value="2"/>
</dbReference>
<keyword evidence="3" id="KW-0285">Flavoprotein</keyword>
<dbReference type="Pfam" id="PF00732">
    <property type="entry name" value="GMC_oxred_N"/>
    <property type="match status" value="1"/>
</dbReference>
<comment type="caution">
    <text evidence="6">The sequence shown here is derived from an EMBL/GenBank/DDBJ whole genome shotgun (WGS) entry which is preliminary data.</text>
</comment>
<evidence type="ECO:0000259" key="5">
    <source>
        <dbReference type="Pfam" id="PF05199"/>
    </source>
</evidence>
<dbReference type="SUPFAM" id="SSF54373">
    <property type="entry name" value="FAD-linked reductases, C-terminal domain"/>
    <property type="match status" value="1"/>
</dbReference>
<dbReference type="EMBL" id="SGPM01000039">
    <property type="protein sequence ID" value="THH31707.1"/>
    <property type="molecule type" value="Genomic_DNA"/>
</dbReference>
<dbReference type="InterPro" id="IPR007867">
    <property type="entry name" value="GMC_OxRtase_C"/>
</dbReference>
<dbReference type="PANTHER" id="PTHR11552:SF78">
    <property type="entry name" value="GLUCOSE-METHANOL-CHOLINE OXIDOREDUCTASE N-TERMINAL DOMAIN-CONTAINING PROTEIN"/>
    <property type="match status" value="1"/>
</dbReference>